<gene>
    <name evidence="2" type="primary">Nfu_g_1_005744</name>
</gene>
<reference evidence="2" key="1">
    <citation type="submission" date="2016-05" db="EMBL/GenBank/DDBJ databases">
        <authorList>
            <person name="Lavstsen T."/>
            <person name="Jespersen J.S."/>
        </authorList>
    </citation>
    <scope>NUCLEOTIDE SEQUENCE</scope>
    <source>
        <tissue evidence="2">Brain</tissue>
    </source>
</reference>
<feature type="non-terminal residue" evidence="2">
    <location>
        <position position="1"/>
    </location>
</feature>
<reference evidence="2" key="2">
    <citation type="submission" date="2016-06" db="EMBL/GenBank/DDBJ databases">
        <title>The genome of a short-lived fish provides insights into sex chromosome evolution and the genetic control of aging.</title>
        <authorList>
            <person name="Reichwald K."/>
            <person name="Felder M."/>
            <person name="Petzold A."/>
            <person name="Koch P."/>
            <person name="Groth M."/>
            <person name="Platzer M."/>
        </authorList>
    </citation>
    <scope>NUCLEOTIDE SEQUENCE</scope>
    <source>
        <tissue evidence="2">Brain</tissue>
    </source>
</reference>
<sequence>HETQLPTLSLSSGASMGASPIQERSQQTVPQPGRPVRDAYPAASQRLMYRTCEKPPLADSTCTNQWLLGTVGVRFT</sequence>
<feature type="region of interest" description="Disordered" evidence="1">
    <location>
        <begin position="1"/>
        <end position="38"/>
    </location>
</feature>
<dbReference type="EMBL" id="HAEB01021408">
    <property type="protein sequence ID" value="SBQ67935.1"/>
    <property type="molecule type" value="Transcribed_RNA"/>
</dbReference>
<feature type="non-terminal residue" evidence="2">
    <location>
        <position position="76"/>
    </location>
</feature>
<organism evidence="2">
    <name type="scientific">Nothobranchius korthausae</name>
    <dbReference type="NCBI Taxonomy" id="1143690"/>
    <lineage>
        <taxon>Eukaryota</taxon>
        <taxon>Metazoa</taxon>
        <taxon>Chordata</taxon>
        <taxon>Craniata</taxon>
        <taxon>Vertebrata</taxon>
        <taxon>Euteleostomi</taxon>
        <taxon>Actinopterygii</taxon>
        <taxon>Neopterygii</taxon>
        <taxon>Teleostei</taxon>
        <taxon>Neoteleostei</taxon>
        <taxon>Acanthomorphata</taxon>
        <taxon>Ovalentaria</taxon>
        <taxon>Atherinomorphae</taxon>
        <taxon>Cyprinodontiformes</taxon>
        <taxon>Nothobranchiidae</taxon>
        <taxon>Nothobranchius</taxon>
    </lineage>
</organism>
<evidence type="ECO:0000313" key="2">
    <source>
        <dbReference type="EMBL" id="SBQ67935.1"/>
    </source>
</evidence>
<protein>
    <submittedName>
        <fullName evidence="2">Uncharacterized protein</fullName>
    </submittedName>
</protein>
<accession>A0A1A8G898</accession>
<evidence type="ECO:0000256" key="1">
    <source>
        <dbReference type="SAM" id="MobiDB-lite"/>
    </source>
</evidence>
<dbReference type="AlphaFoldDB" id="A0A1A8G898"/>
<proteinExistence type="predicted"/>
<name>A0A1A8G898_9TELE</name>
<feature type="compositionally biased region" description="Low complexity" evidence="1">
    <location>
        <begin position="8"/>
        <end position="19"/>
    </location>
</feature>